<dbReference type="GO" id="GO:0005634">
    <property type="term" value="C:nucleus"/>
    <property type="evidence" value="ECO:0007669"/>
    <property type="project" value="UniProtKB-SubCell"/>
</dbReference>
<dbReference type="PROSITE" id="PS51319">
    <property type="entry name" value="TFIIS_N"/>
    <property type="match status" value="1"/>
</dbReference>
<comment type="subcellular location">
    <subcellularLocation>
        <location evidence="3">Nucleus</location>
    </subcellularLocation>
</comment>
<dbReference type="Proteomes" id="UP000605846">
    <property type="component" value="Unassembled WGS sequence"/>
</dbReference>
<evidence type="ECO:0000256" key="2">
    <source>
        <dbReference type="ARBA" id="ARBA00037992"/>
    </source>
</evidence>
<feature type="region of interest" description="Disordered" evidence="4">
    <location>
        <begin position="16"/>
        <end position="88"/>
    </location>
</feature>
<evidence type="ECO:0000256" key="1">
    <source>
        <dbReference type="ARBA" id="ARBA00037349"/>
    </source>
</evidence>
<evidence type="ECO:0000256" key="3">
    <source>
        <dbReference type="PROSITE-ProRule" id="PRU00649"/>
    </source>
</evidence>
<dbReference type="AlphaFoldDB" id="A0A8H7EUR3"/>
<dbReference type="InterPro" id="IPR017923">
    <property type="entry name" value="TFIIS_N"/>
</dbReference>
<dbReference type="OrthoDB" id="21124at2759"/>
<dbReference type="GO" id="GO:0016973">
    <property type="term" value="P:poly(A)+ mRNA export from nucleus"/>
    <property type="evidence" value="ECO:0007669"/>
    <property type="project" value="TreeGrafter"/>
</dbReference>
<reference evidence="6" key="1">
    <citation type="submission" date="2020-01" db="EMBL/GenBank/DDBJ databases">
        <title>Genome Sequencing of Three Apophysomyces-Like Fungal Strains Confirms a Novel Fungal Genus in the Mucoromycota with divergent Burkholderia-like Endosymbiotic Bacteria.</title>
        <authorList>
            <person name="Stajich J.E."/>
            <person name="Macias A.M."/>
            <person name="Carter-House D."/>
            <person name="Lovett B."/>
            <person name="Kasson L.R."/>
            <person name="Berry K."/>
            <person name="Grigoriev I."/>
            <person name="Chang Y."/>
            <person name="Spatafora J."/>
            <person name="Kasson M.T."/>
        </authorList>
    </citation>
    <scope>NUCLEOTIDE SEQUENCE</scope>
    <source>
        <strain evidence="6">NRRL A-21654</strain>
    </source>
</reference>
<dbReference type="SUPFAM" id="SSF47676">
    <property type="entry name" value="Conserved domain common to transcription factors TFIIS, elongin A, CRSP70"/>
    <property type="match status" value="1"/>
</dbReference>
<comment type="similarity">
    <text evidence="2">Belongs to the IWS1 family.</text>
</comment>
<feature type="compositionally biased region" description="Basic and acidic residues" evidence="4">
    <location>
        <begin position="317"/>
        <end position="335"/>
    </location>
</feature>
<evidence type="ECO:0000313" key="6">
    <source>
        <dbReference type="EMBL" id="KAF7732881.1"/>
    </source>
</evidence>
<feature type="region of interest" description="Disordered" evidence="4">
    <location>
        <begin position="317"/>
        <end position="357"/>
    </location>
</feature>
<dbReference type="Pfam" id="PF08711">
    <property type="entry name" value="Med26"/>
    <property type="match status" value="1"/>
</dbReference>
<organism evidence="6 7">
    <name type="scientific">Apophysomyces ossiformis</name>
    <dbReference type="NCBI Taxonomy" id="679940"/>
    <lineage>
        <taxon>Eukaryota</taxon>
        <taxon>Fungi</taxon>
        <taxon>Fungi incertae sedis</taxon>
        <taxon>Mucoromycota</taxon>
        <taxon>Mucoromycotina</taxon>
        <taxon>Mucoromycetes</taxon>
        <taxon>Mucorales</taxon>
        <taxon>Mucorineae</taxon>
        <taxon>Mucoraceae</taxon>
        <taxon>Apophysomyces</taxon>
    </lineage>
</organism>
<protein>
    <submittedName>
        <fullName evidence="6">Transcription factor iws1</fullName>
    </submittedName>
</protein>
<keyword evidence="3" id="KW-0539">Nucleus</keyword>
<proteinExistence type="inferred from homology"/>
<accession>A0A8H7EUR3</accession>
<feature type="region of interest" description="Disordered" evidence="4">
    <location>
        <begin position="99"/>
        <end position="118"/>
    </location>
</feature>
<comment type="function">
    <text evidence="1">Transcription factor involved in RNA polymerase II transcription regulation. May function in both SPT15/TBP post-recruitment and recruitment steps of transcription.</text>
</comment>
<dbReference type="PANTHER" id="PTHR46010:SF1">
    <property type="entry name" value="PROTEIN IWS1 HOMOLOG"/>
    <property type="match status" value="1"/>
</dbReference>
<keyword evidence="7" id="KW-1185">Reference proteome</keyword>
<feature type="domain" description="TFIIS N-terminal" evidence="5">
    <location>
        <begin position="177"/>
        <end position="254"/>
    </location>
</feature>
<gene>
    <name evidence="6" type="primary">IWS1</name>
    <name evidence="6" type="ORF">EC973_000157</name>
</gene>
<comment type="caution">
    <text evidence="6">The sequence shown here is derived from an EMBL/GenBank/DDBJ whole genome shotgun (WGS) entry which is preliminary data.</text>
</comment>
<name>A0A8H7EUR3_9FUNG</name>
<dbReference type="InterPro" id="IPR035441">
    <property type="entry name" value="TFIIS/LEDGF_dom_sf"/>
</dbReference>
<feature type="compositionally biased region" description="Basic and acidic residues" evidence="4">
    <location>
        <begin position="46"/>
        <end position="79"/>
    </location>
</feature>
<dbReference type="EMBL" id="JABAYA010000001">
    <property type="protein sequence ID" value="KAF7732881.1"/>
    <property type="molecule type" value="Genomic_DNA"/>
</dbReference>
<evidence type="ECO:0000259" key="5">
    <source>
        <dbReference type="PROSITE" id="PS51319"/>
    </source>
</evidence>
<evidence type="ECO:0000313" key="7">
    <source>
        <dbReference type="Proteomes" id="UP000605846"/>
    </source>
</evidence>
<dbReference type="InterPro" id="IPR051037">
    <property type="entry name" value="RNAPII_TF_IWS1"/>
</dbReference>
<evidence type="ECO:0000256" key="4">
    <source>
        <dbReference type="SAM" id="MobiDB-lite"/>
    </source>
</evidence>
<feature type="compositionally biased region" description="Low complexity" evidence="4">
    <location>
        <begin position="22"/>
        <end position="32"/>
    </location>
</feature>
<dbReference type="Gene3D" id="1.20.930.10">
    <property type="entry name" value="Conserved domain common to transcription factors TFIIS, elongin A, CRSP70"/>
    <property type="match status" value="1"/>
</dbReference>
<sequence length="357" mass="41445">MRDLFFCLANYKAGSDVDQAEPETAAQPAAPESKPQKLPSFKKRTREISEEESAKLEAVRRELREKRKEGDAATEGTKEEEIDPQQALRDEIDRQFAKALASGKKKRKRMNEDDLERSMDEELSNLRERMKNAAEEDAIANSNKKPAISKLKMLSEVTSMLNNKLLQDSILDNQLLDTIRLWLEPLPDRSLPALDIQTEMLDVMDNLPIASDHLRESGVGKIVYFYTKSPRVETRVRRKAEQLVARWSRLVIKRSENYRERRHEQREFRQEDIARRPKNFRTEAEEEDIDSRRMHVRIPQAVAADYDIMPQSVVRVDKTKNKPDTSFKRLREKMRSIKTGQKRSTPKVSIQGKDLGV</sequence>
<dbReference type="PANTHER" id="PTHR46010">
    <property type="entry name" value="PROTEIN IWS1 HOMOLOG"/>
    <property type="match status" value="1"/>
</dbReference>